<dbReference type="CDD" id="cd00622">
    <property type="entry name" value="PLPDE_III_ODC"/>
    <property type="match status" value="1"/>
</dbReference>
<dbReference type="PANTHER" id="PTHR11482:SF6">
    <property type="entry name" value="ORNITHINE DECARBOXYLASE 1-RELATED"/>
    <property type="match status" value="1"/>
</dbReference>
<reference evidence="11 12" key="1">
    <citation type="submission" date="2018-10" db="EMBL/GenBank/DDBJ databases">
        <title>Sequencing the genomes of 1000 actinobacteria strains.</title>
        <authorList>
            <person name="Klenk H.-P."/>
        </authorList>
    </citation>
    <scope>NUCLEOTIDE SEQUENCE [LARGE SCALE GENOMIC DNA]</scope>
    <source>
        <strain evidence="11 12">DSM 43800</strain>
    </source>
</reference>
<dbReference type="FunFam" id="2.40.37.10:FF:000004">
    <property type="entry name" value="Ornithine decarboxylase"/>
    <property type="match status" value="1"/>
</dbReference>
<sequence>MKTSFAGRRLHHEATARIRRFLDHERPDTPCLVIDLPTVRDRFTAIRDALPGVGVFYAVKANPTPEVVELLAAEGSCFDVASPNEIDLCLARGARPEAISYSNPIKKARDIAHAHERGVRLFVSDSEHDVRAIAEHAPGASVLLRILVETKGSTYPFGKKFGCSPEMAADLLRLSGELGLVPLGVAFHAGSQQLDPNGWDGAIADAADITAKLRAEGVELSTVNLGGGLPAGYLDPLPPLAEYAAAITASISRHFGDFAPRVMVEPGRAIVAEAGVLRSEVVLVSRKSYSDERRWVFLDIGRYGGLAETEGEAIAYPLRTGRAGAPTDRGPVGPVVIAGPTCDADDVLYQDTCYELPLDLRPGDHVDLLCAGAYTASYSSVAFNGFEPLATYCVR</sequence>
<comment type="catalytic activity">
    <reaction evidence="8">
        <text>L-ornithine + H(+) = putrescine + CO2</text>
        <dbReference type="Rhea" id="RHEA:22964"/>
        <dbReference type="ChEBI" id="CHEBI:15378"/>
        <dbReference type="ChEBI" id="CHEBI:16526"/>
        <dbReference type="ChEBI" id="CHEBI:46911"/>
        <dbReference type="ChEBI" id="CHEBI:326268"/>
        <dbReference type="EC" id="4.1.1.17"/>
    </reaction>
</comment>
<evidence type="ECO:0000259" key="10">
    <source>
        <dbReference type="Pfam" id="PF02784"/>
    </source>
</evidence>
<evidence type="ECO:0000256" key="7">
    <source>
        <dbReference type="ARBA" id="ARBA00034138"/>
    </source>
</evidence>
<dbReference type="InterPro" id="IPR022644">
    <property type="entry name" value="De-COase2_N"/>
</dbReference>
<dbReference type="PRINTS" id="PR01182">
    <property type="entry name" value="ORNDCRBXLASE"/>
</dbReference>
<dbReference type="GO" id="GO:0005737">
    <property type="term" value="C:cytoplasm"/>
    <property type="evidence" value="ECO:0007669"/>
    <property type="project" value="TreeGrafter"/>
</dbReference>
<comment type="pathway">
    <text evidence="6">Amine and polyamine biosynthesis; putrescine biosynthesis via L-ornithine pathway; putrescine from L-ornithine: step 1/1.</text>
</comment>
<feature type="active site" description="Proton donor" evidence="9">
    <location>
        <position position="342"/>
    </location>
</feature>
<evidence type="ECO:0000313" key="12">
    <source>
        <dbReference type="Proteomes" id="UP000282084"/>
    </source>
</evidence>
<dbReference type="FunFam" id="3.20.20.10:FF:000008">
    <property type="entry name" value="Ornithine decarboxylase"/>
    <property type="match status" value="1"/>
</dbReference>
<keyword evidence="4 9" id="KW-0663">Pyridoxal phosphate</keyword>
<evidence type="ECO:0000256" key="5">
    <source>
        <dbReference type="ARBA" id="ARBA00023239"/>
    </source>
</evidence>
<dbReference type="RefSeq" id="WP_121008269.1">
    <property type="nucleotide sequence ID" value="NZ_RBXO01000001.1"/>
</dbReference>
<dbReference type="Gene3D" id="3.20.20.10">
    <property type="entry name" value="Alanine racemase"/>
    <property type="match status" value="1"/>
</dbReference>
<dbReference type="PROSITE" id="PS00878">
    <property type="entry name" value="ODR_DC_2_1"/>
    <property type="match status" value="1"/>
</dbReference>
<dbReference type="Proteomes" id="UP000282084">
    <property type="component" value="Unassembled WGS sequence"/>
</dbReference>
<proteinExistence type="inferred from homology"/>
<gene>
    <name evidence="11" type="ORF">C8E97_5473</name>
</gene>
<dbReference type="InterPro" id="IPR002433">
    <property type="entry name" value="Orn_de-COase"/>
</dbReference>
<feature type="modified residue" description="N6-(pyridoxal phosphate)lysine" evidence="9">
    <location>
        <position position="60"/>
    </location>
</feature>
<evidence type="ECO:0000256" key="9">
    <source>
        <dbReference type="PIRSR" id="PIRSR600183-50"/>
    </source>
</evidence>
<dbReference type="GO" id="GO:0004586">
    <property type="term" value="F:ornithine decarboxylase activity"/>
    <property type="evidence" value="ECO:0007669"/>
    <property type="project" value="UniProtKB-EC"/>
</dbReference>
<evidence type="ECO:0000256" key="3">
    <source>
        <dbReference type="ARBA" id="ARBA00022793"/>
    </source>
</evidence>
<dbReference type="SUPFAM" id="SSF50621">
    <property type="entry name" value="Alanine racemase C-terminal domain-like"/>
    <property type="match status" value="1"/>
</dbReference>
<dbReference type="AlphaFoldDB" id="A0A495W545"/>
<organism evidence="11 12">
    <name type="scientific">Saccharothrix australiensis</name>
    <dbReference type="NCBI Taxonomy" id="2072"/>
    <lineage>
        <taxon>Bacteria</taxon>
        <taxon>Bacillati</taxon>
        <taxon>Actinomycetota</taxon>
        <taxon>Actinomycetes</taxon>
        <taxon>Pseudonocardiales</taxon>
        <taxon>Pseudonocardiaceae</taxon>
        <taxon>Saccharothrix</taxon>
    </lineage>
</organism>
<keyword evidence="3" id="KW-0210">Decarboxylase</keyword>
<dbReference type="OrthoDB" id="9802241at2"/>
<comment type="cofactor">
    <cofactor evidence="1 9">
        <name>pyridoxal 5'-phosphate</name>
        <dbReference type="ChEBI" id="CHEBI:597326"/>
    </cofactor>
</comment>
<comment type="caution">
    <text evidence="11">The sequence shown here is derived from an EMBL/GenBank/DDBJ whole genome shotgun (WGS) entry which is preliminary data.</text>
</comment>
<keyword evidence="12" id="KW-1185">Reference proteome</keyword>
<dbReference type="PRINTS" id="PR01179">
    <property type="entry name" value="ODADCRBXLASE"/>
</dbReference>
<dbReference type="EC" id="4.1.1.17" evidence="7"/>
<dbReference type="InterPro" id="IPR029066">
    <property type="entry name" value="PLP-binding_barrel"/>
</dbReference>
<protein>
    <recommendedName>
        <fullName evidence="7">ornithine decarboxylase</fullName>
        <ecNumber evidence="7">4.1.1.17</ecNumber>
    </recommendedName>
</protein>
<dbReference type="InterPro" id="IPR009006">
    <property type="entry name" value="Ala_racemase/Decarboxylase_C"/>
</dbReference>
<dbReference type="InterPro" id="IPR022653">
    <property type="entry name" value="De-COase2_pyr-phos_BS"/>
</dbReference>
<accession>A0A495W545</accession>
<evidence type="ECO:0000256" key="8">
    <source>
        <dbReference type="ARBA" id="ARBA00049127"/>
    </source>
</evidence>
<comment type="similarity">
    <text evidence="2">Belongs to the Orn/Lys/Arg decarboxylase class-II family.</text>
</comment>
<dbReference type="InterPro" id="IPR000183">
    <property type="entry name" value="Orn/DAP/Arg_de-COase"/>
</dbReference>
<dbReference type="Pfam" id="PF02784">
    <property type="entry name" value="Orn_Arg_deC_N"/>
    <property type="match status" value="1"/>
</dbReference>
<evidence type="ECO:0000256" key="6">
    <source>
        <dbReference type="ARBA" id="ARBA00034115"/>
    </source>
</evidence>
<feature type="domain" description="Orn/DAP/Arg decarboxylase 2 N-terminal" evidence="10">
    <location>
        <begin position="38"/>
        <end position="272"/>
    </location>
</feature>
<evidence type="ECO:0000256" key="2">
    <source>
        <dbReference type="ARBA" id="ARBA00008872"/>
    </source>
</evidence>
<name>A0A495W545_9PSEU</name>
<dbReference type="GO" id="GO:0033387">
    <property type="term" value="P:putrescine biosynthetic process from arginine, via ornithine"/>
    <property type="evidence" value="ECO:0007669"/>
    <property type="project" value="TreeGrafter"/>
</dbReference>
<dbReference type="EMBL" id="RBXO01000001">
    <property type="protein sequence ID" value="RKT56762.1"/>
    <property type="molecule type" value="Genomic_DNA"/>
</dbReference>
<dbReference type="SUPFAM" id="SSF51419">
    <property type="entry name" value="PLP-binding barrel"/>
    <property type="match status" value="1"/>
</dbReference>
<evidence type="ECO:0000313" key="11">
    <source>
        <dbReference type="EMBL" id="RKT56762.1"/>
    </source>
</evidence>
<evidence type="ECO:0000256" key="1">
    <source>
        <dbReference type="ARBA" id="ARBA00001933"/>
    </source>
</evidence>
<dbReference type="PANTHER" id="PTHR11482">
    <property type="entry name" value="ARGININE/DIAMINOPIMELATE/ORNITHINE DECARBOXYLASE"/>
    <property type="match status" value="1"/>
</dbReference>
<evidence type="ECO:0000256" key="4">
    <source>
        <dbReference type="ARBA" id="ARBA00022898"/>
    </source>
</evidence>
<keyword evidence="5" id="KW-0456">Lyase</keyword>
<dbReference type="Gene3D" id="2.40.37.10">
    <property type="entry name" value="Lyase, Ornithine Decarboxylase, Chain A, domain 1"/>
    <property type="match status" value="1"/>
</dbReference>